<organism evidence="2">
    <name type="scientific">hydrothermal vent metagenome</name>
    <dbReference type="NCBI Taxonomy" id="652676"/>
    <lineage>
        <taxon>unclassified sequences</taxon>
        <taxon>metagenomes</taxon>
        <taxon>ecological metagenomes</taxon>
    </lineage>
</organism>
<dbReference type="InterPro" id="IPR012340">
    <property type="entry name" value="NA-bd_OB-fold"/>
</dbReference>
<feature type="non-terminal residue" evidence="2">
    <location>
        <position position="34"/>
    </location>
</feature>
<dbReference type="SUPFAM" id="SSF50249">
    <property type="entry name" value="Nucleic acid-binding proteins"/>
    <property type="match status" value="1"/>
</dbReference>
<dbReference type="AlphaFoldDB" id="A0A3B0T5X7"/>
<dbReference type="EMBL" id="UOEN01000093">
    <property type="protein sequence ID" value="VAW12280.1"/>
    <property type="molecule type" value="Genomic_DNA"/>
</dbReference>
<name>A0A3B0T5X7_9ZZZZ</name>
<dbReference type="Pfam" id="PF11967">
    <property type="entry name" value="RecO_N"/>
    <property type="match status" value="1"/>
</dbReference>
<dbReference type="InterPro" id="IPR022572">
    <property type="entry name" value="DNA_rep/recomb_RecO_N"/>
</dbReference>
<evidence type="ECO:0000259" key="1">
    <source>
        <dbReference type="Pfam" id="PF11967"/>
    </source>
</evidence>
<evidence type="ECO:0000313" key="2">
    <source>
        <dbReference type="EMBL" id="VAW12280.1"/>
    </source>
</evidence>
<gene>
    <name evidence="2" type="ORF">MNBD_BACTEROID05-262</name>
</gene>
<accession>A0A3B0T5X7</accession>
<reference evidence="2" key="1">
    <citation type="submission" date="2018-06" db="EMBL/GenBank/DDBJ databases">
        <authorList>
            <person name="Zhirakovskaya E."/>
        </authorList>
    </citation>
    <scope>NUCLEOTIDE SEQUENCE</scope>
</reference>
<feature type="domain" description="DNA replication/recombination mediator RecO N-terminal" evidence="1">
    <location>
        <begin position="1"/>
        <end position="34"/>
    </location>
</feature>
<sequence>MIIKSEAIVLRSMDFRETSKIVTLFTKSKGKVSG</sequence>
<protein>
    <recommendedName>
        <fullName evidence="1">DNA replication/recombination mediator RecO N-terminal domain-containing protein</fullName>
    </recommendedName>
</protein>
<dbReference type="Gene3D" id="2.40.50.140">
    <property type="entry name" value="Nucleic acid-binding proteins"/>
    <property type="match status" value="1"/>
</dbReference>
<proteinExistence type="predicted"/>